<evidence type="ECO:0008006" key="3">
    <source>
        <dbReference type="Google" id="ProtNLM"/>
    </source>
</evidence>
<organism evidence="1 2">
    <name type="scientific">Bathymodiolus thermophilus thioautotrophic gill symbiont</name>
    <dbReference type="NCBI Taxonomy" id="2360"/>
    <lineage>
        <taxon>Bacteria</taxon>
        <taxon>Pseudomonadati</taxon>
        <taxon>Pseudomonadota</taxon>
        <taxon>Gammaproteobacteria</taxon>
        <taxon>sulfur-oxidizing symbionts</taxon>
    </lineage>
</organism>
<reference evidence="2" key="1">
    <citation type="submission" date="2016-09" db="EMBL/GenBank/DDBJ databases">
        <title>Genome Sequence of Bathymodiolus thermophilus sulfur-oxidizing gill endosymbiont.</title>
        <authorList>
            <person name="Ponnudurai R."/>
            <person name="Kleiner M."/>
            <person name="Sayavedra L."/>
            <person name="Thuermer A."/>
            <person name="Felbeck H."/>
            <person name="Schlueter R."/>
            <person name="Schweder T."/>
            <person name="Markert S."/>
        </authorList>
    </citation>
    <scope>NUCLEOTIDE SEQUENCE [LARGE SCALE GENOMIC DNA]</scope>
    <source>
        <strain evidence="2">BAT/CrabSpa'14</strain>
    </source>
</reference>
<proteinExistence type="predicted"/>
<dbReference type="AlphaFoldDB" id="A0A1J5UG12"/>
<evidence type="ECO:0000313" key="1">
    <source>
        <dbReference type="EMBL" id="OIR24861.1"/>
    </source>
</evidence>
<accession>A0A1J5UG12</accession>
<dbReference type="EMBL" id="MIQH01000497">
    <property type="protein sequence ID" value="OIR24861.1"/>
    <property type="molecule type" value="Genomic_DNA"/>
</dbReference>
<protein>
    <recommendedName>
        <fullName evidence="3">Lipoprotein</fullName>
    </recommendedName>
</protein>
<dbReference type="PROSITE" id="PS51257">
    <property type="entry name" value="PROKAR_LIPOPROTEIN"/>
    <property type="match status" value="1"/>
</dbReference>
<evidence type="ECO:0000313" key="2">
    <source>
        <dbReference type="Proteomes" id="UP000182798"/>
    </source>
</evidence>
<dbReference type="RefSeq" id="WP_071564088.1">
    <property type="nucleotide sequence ID" value="NZ_MIQH01000497.1"/>
</dbReference>
<dbReference type="Proteomes" id="UP000182798">
    <property type="component" value="Unassembled WGS sequence"/>
</dbReference>
<sequence>MNKIIYIALVVLFLYGCTTTSETQKVYPNSEKLFHQVEKYKSVEDYNNACLMLNQIKNRHKNLLDRKESKAQHDLAQKDYKRFGCDLRNLIKIPGKWEDRVVKLQSKEIKNNRFFVFSNQVFTNDTQEYIDKNHSVFIHVFTPPLDLFNDEQLKPKIFFTHHNYITNRNSQYKSYQVLEDSELKMALDENKRPMERKGLYRKNSYYGVGIKGKDVFYMKFLSLKCEKGHINCLVKYKVYNYRAKTFKELRNAYKKNIGNYKFKGFSK</sequence>
<name>A0A1J5UG12_9GAMM</name>
<dbReference type="OrthoDB" id="9915574at2"/>
<gene>
    <name evidence="1" type="ORF">BGC33_11910</name>
</gene>
<comment type="caution">
    <text evidence="1">The sequence shown here is derived from an EMBL/GenBank/DDBJ whole genome shotgun (WGS) entry which is preliminary data.</text>
</comment>